<keyword evidence="2" id="KW-0732">Signal</keyword>
<evidence type="ECO:0000256" key="2">
    <source>
        <dbReference type="SAM" id="SignalP"/>
    </source>
</evidence>
<accession>A0AAD4TJ85</accession>
<feature type="signal peptide" evidence="2">
    <location>
        <begin position="1"/>
        <end position="21"/>
    </location>
</feature>
<dbReference type="AlphaFoldDB" id="A0AAD4TJ85"/>
<evidence type="ECO:0000313" key="4">
    <source>
        <dbReference type="Proteomes" id="UP001214576"/>
    </source>
</evidence>
<reference evidence="3" key="1">
    <citation type="submission" date="2022-03" db="EMBL/GenBank/DDBJ databases">
        <title>Genomic analyses of argali, domestic sheep and their hybrids provide insights into chromosomal evolution, heterosis and genetic basis of agronomic traits.</title>
        <authorList>
            <person name="Li M."/>
        </authorList>
    </citation>
    <scope>NUCLEOTIDE SEQUENCE</scope>
    <source>
        <strain evidence="3">CAU-MHL-2022a</strain>
        <tissue evidence="3">Skin</tissue>
    </source>
</reference>
<feature type="chain" id="PRO_5041929869" evidence="2">
    <location>
        <begin position="22"/>
        <end position="180"/>
    </location>
</feature>
<feature type="region of interest" description="Disordered" evidence="1">
    <location>
        <begin position="64"/>
        <end position="108"/>
    </location>
</feature>
<evidence type="ECO:0000256" key="1">
    <source>
        <dbReference type="SAM" id="MobiDB-lite"/>
    </source>
</evidence>
<comment type="caution">
    <text evidence="3">The sequence shown here is derived from an EMBL/GenBank/DDBJ whole genome shotgun (WGS) entry which is preliminary data.</text>
</comment>
<proteinExistence type="predicted"/>
<gene>
    <name evidence="3" type="ORF">MG293_020771</name>
</gene>
<protein>
    <submittedName>
        <fullName evidence="3">Uncharacterized protein</fullName>
    </submittedName>
</protein>
<name>A0AAD4TJ85_OVIAM</name>
<evidence type="ECO:0000313" key="3">
    <source>
        <dbReference type="EMBL" id="KAI4529097.1"/>
    </source>
</evidence>
<dbReference type="EMBL" id="JAKZEL010000029">
    <property type="protein sequence ID" value="KAI4529097.1"/>
    <property type="molecule type" value="Genomic_DNA"/>
</dbReference>
<sequence>MGNSTVCAALAAVFLLHHASPSPSSPRPSGPSLLLCRSKRQEKILEICALRLWNIPQSSETLSGAWRGPVHPWGTKDAPPPGGKHPSDDCPSGMKKRKHSPFRNSEESLDFTDGPCGYAENGSGVIQIGKRLSSHAASRTVAEESGGCAAVAVCGLLIAVASVVAEPLAHVGFCSLGARA</sequence>
<organism evidence="3 4">
    <name type="scientific">Ovis ammon polii</name>
    <dbReference type="NCBI Taxonomy" id="230172"/>
    <lineage>
        <taxon>Eukaryota</taxon>
        <taxon>Metazoa</taxon>
        <taxon>Chordata</taxon>
        <taxon>Craniata</taxon>
        <taxon>Vertebrata</taxon>
        <taxon>Euteleostomi</taxon>
        <taxon>Mammalia</taxon>
        <taxon>Eutheria</taxon>
        <taxon>Laurasiatheria</taxon>
        <taxon>Artiodactyla</taxon>
        <taxon>Ruminantia</taxon>
        <taxon>Pecora</taxon>
        <taxon>Bovidae</taxon>
        <taxon>Caprinae</taxon>
        <taxon>Ovis</taxon>
    </lineage>
</organism>
<keyword evidence="4" id="KW-1185">Reference proteome</keyword>
<dbReference type="Proteomes" id="UP001214576">
    <property type="component" value="Unassembled WGS sequence"/>
</dbReference>